<dbReference type="EMBL" id="CP031049">
    <property type="protein sequence ID" value="QDZ25219.1"/>
    <property type="molecule type" value="Genomic_DNA"/>
</dbReference>
<accession>A0A5B8MXA4</accession>
<sequence length="138" mass="13793">MTMSLMKATAIFAMLVTGSASALDARKLLHNEHHILPNILPHKQGGGVGHHIAQAAAIGGAALDVAGAGTEAYGLATGDKNAQKIGAGELGVGTAAGVGGAAGAYGTRCKWAVGDHVTDIPCHHEPVLHQAVIHSVGK</sequence>
<name>A0A5B8MXA4_9CHLO</name>
<dbReference type="Proteomes" id="UP000316726">
    <property type="component" value="Chromosome 16"/>
</dbReference>
<feature type="chain" id="PRO_5023056215" evidence="1">
    <location>
        <begin position="22"/>
        <end position="138"/>
    </location>
</feature>
<keyword evidence="3" id="KW-1185">Reference proteome</keyword>
<keyword evidence="1" id="KW-0732">Signal</keyword>
<evidence type="ECO:0000313" key="2">
    <source>
        <dbReference type="EMBL" id="QDZ25219.1"/>
    </source>
</evidence>
<feature type="signal peptide" evidence="1">
    <location>
        <begin position="1"/>
        <end position="21"/>
    </location>
</feature>
<proteinExistence type="predicted"/>
<gene>
    <name evidence="2" type="ORF">A3770_16p77370</name>
</gene>
<organism evidence="2 3">
    <name type="scientific">Chloropicon primus</name>
    <dbReference type="NCBI Taxonomy" id="1764295"/>
    <lineage>
        <taxon>Eukaryota</taxon>
        <taxon>Viridiplantae</taxon>
        <taxon>Chlorophyta</taxon>
        <taxon>Chloropicophyceae</taxon>
        <taxon>Chloropicales</taxon>
        <taxon>Chloropicaceae</taxon>
        <taxon>Chloropicon</taxon>
    </lineage>
</organism>
<evidence type="ECO:0000256" key="1">
    <source>
        <dbReference type="SAM" id="SignalP"/>
    </source>
</evidence>
<reference evidence="2 3" key="1">
    <citation type="submission" date="2018-07" db="EMBL/GenBank/DDBJ databases">
        <title>The complete nuclear genome of the prasinophyte Chloropicon primus (CCMP1205).</title>
        <authorList>
            <person name="Pombert J.-F."/>
            <person name="Otis C."/>
            <person name="Turmel M."/>
            <person name="Lemieux C."/>
        </authorList>
    </citation>
    <scope>NUCLEOTIDE SEQUENCE [LARGE SCALE GENOMIC DNA]</scope>
    <source>
        <strain evidence="2 3">CCMP1205</strain>
    </source>
</reference>
<protein>
    <submittedName>
        <fullName evidence="2">Uncharacterized protein</fullName>
    </submittedName>
</protein>
<dbReference type="AlphaFoldDB" id="A0A5B8MXA4"/>
<evidence type="ECO:0000313" key="3">
    <source>
        <dbReference type="Proteomes" id="UP000316726"/>
    </source>
</evidence>